<evidence type="ECO:0000313" key="2">
    <source>
        <dbReference type="EMBL" id="WNM59437.1"/>
    </source>
</evidence>
<sequence>MNIFNRFLVILGILLLGSGCSAILMIMLGMWDPEQMMPSPWHQVFIPLTQLEGTNWWSVVGVCLGLLCLGLCLLFVEFIPHSSKKSAVTVKKDNLGHITASRASIQDLVNREAGKIEGILESSTKVKEGSDGIHLHCRLTVTPQASADVLGPQVQGRAKEVVERYLGKNVIGIHIQTQMEPLKKNMRKVQSRVR</sequence>
<dbReference type="NCBIfam" id="NF033218">
    <property type="entry name" value="anchor_AmaP"/>
    <property type="match status" value="1"/>
</dbReference>
<reference evidence="2 3" key="1">
    <citation type="submission" date="2023-01" db="EMBL/GenBank/DDBJ databases">
        <title>Cultivation and genomic characterization of new, ubiquitous marine nitrite-oxidizing bacteria from the Nitrospirales.</title>
        <authorList>
            <person name="Mueller A.J."/>
            <person name="Daebeler A."/>
            <person name="Herbold C.W."/>
            <person name="Kirkegaard R.H."/>
            <person name="Daims H."/>
        </authorList>
    </citation>
    <scope>NUCLEOTIDE SEQUENCE [LARGE SCALE GENOMIC DNA]</scope>
    <source>
        <strain evidence="2 3">VA</strain>
    </source>
</reference>
<gene>
    <name evidence="2" type="primary">amaP</name>
    <name evidence="2" type="ORF">PP769_06640</name>
</gene>
<keyword evidence="3" id="KW-1185">Reference proteome</keyword>
<name>A0AA96GE39_9BACT</name>
<keyword evidence="1" id="KW-0472">Membrane</keyword>
<dbReference type="KEGG" id="nall:PP769_06640"/>
<accession>A0AA96GE39</accession>
<keyword evidence="1" id="KW-1133">Transmembrane helix</keyword>
<feature type="transmembrane region" description="Helical" evidence="1">
    <location>
        <begin position="7"/>
        <end position="31"/>
    </location>
</feature>
<feature type="transmembrane region" description="Helical" evidence="1">
    <location>
        <begin position="56"/>
        <end position="76"/>
    </location>
</feature>
<organism evidence="2 3">
    <name type="scientific">Candidatus Nitrospira allomarina</name>
    <dbReference type="NCBI Taxonomy" id="3020900"/>
    <lineage>
        <taxon>Bacteria</taxon>
        <taxon>Pseudomonadati</taxon>
        <taxon>Nitrospirota</taxon>
        <taxon>Nitrospiria</taxon>
        <taxon>Nitrospirales</taxon>
        <taxon>Nitrospiraceae</taxon>
        <taxon>Nitrospira</taxon>
    </lineage>
</organism>
<dbReference type="RefSeq" id="WP_312646183.1">
    <property type="nucleotide sequence ID" value="NZ_CP116967.1"/>
</dbReference>
<dbReference type="Proteomes" id="UP001302719">
    <property type="component" value="Chromosome"/>
</dbReference>
<evidence type="ECO:0000256" key="1">
    <source>
        <dbReference type="SAM" id="Phobius"/>
    </source>
</evidence>
<dbReference type="AlphaFoldDB" id="A0AA96GE39"/>
<dbReference type="EMBL" id="CP116967">
    <property type="protein sequence ID" value="WNM59437.1"/>
    <property type="molecule type" value="Genomic_DNA"/>
</dbReference>
<protein>
    <submittedName>
        <fullName evidence="2">Alkaline shock response membrane anchor protein AmaP</fullName>
    </submittedName>
</protein>
<keyword evidence="1" id="KW-0812">Transmembrane</keyword>
<proteinExistence type="predicted"/>
<evidence type="ECO:0000313" key="3">
    <source>
        <dbReference type="Proteomes" id="UP001302719"/>
    </source>
</evidence>
<dbReference type="PROSITE" id="PS51257">
    <property type="entry name" value="PROKAR_LIPOPROTEIN"/>
    <property type="match status" value="1"/>
</dbReference>